<accession>A0AA40BLQ0</accession>
<dbReference type="AlphaFoldDB" id="A0AA40BLQ0"/>
<comment type="caution">
    <text evidence="2">The sequence shown here is derived from an EMBL/GenBank/DDBJ whole genome shotgun (WGS) entry which is preliminary data.</text>
</comment>
<organism evidence="2 3">
    <name type="scientific">Apiosordaria backusii</name>
    <dbReference type="NCBI Taxonomy" id="314023"/>
    <lineage>
        <taxon>Eukaryota</taxon>
        <taxon>Fungi</taxon>
        <taxon>Dikarya</taxon>
        <taxon>Ascomycota</taxon>
        <taxon>Pezizomycotina</taxon>
        <taxon>Sordariomycetes</taxon>
        <taxon>Sordariomycetidae</taxon>
        <taxon>Sordariales</taxon>
        <taxon>Lasiosphaeriaceae</taxon>
        <taxon>Apiosordaria</taxon>
    </lineage>
</organism>
<name>A0AA40BLQ0_9PEZI</name>
<sequence length="537" mass="60119">MAQTKQRCQAGWSKMLLQVLILGIAALNRVHALPTSASQLVEARQYYPDPDDPSLPPSPEDCLRLSFSEPAWSIYDPALLSVNASDGGTQGDIRFYTRNVATGQHADCRVTNIELNPKGAQLETWYNCNITDLQFQFLLDDFQVRLRGGWKCANSDLKFHGHGVWEEPTVQGCLEEWNTPRGQETLCIMGGSYVAASLTSPMELQPQWPLLPYTPFERAWRCVDRSWDPEFTVHNLAYQQHVGSYEFTLDVENHSNGQRTVCKSEKVDESKLPIDGSTPWVKCSAGNASLEILLDTTYDILGIRQEWKCTDNVKEIEPEDYRATGLIEARLECDKPADGSQGDYYCTLPVGSSPLTFTGYPAVDKAVLPPFPHTFYNRSCTINSISNTHSLTLNEYRIETTENGKLAATFGFYNPGPGETWKLSKIPVLGDGNWHDCIRGQEELPWQLARCRYALDSDGQSQGIRFELAWYCDDRDPSNAILFEAHVQADLTQNSSVCADGVCQFPPGVTEVALQVTNLRWETGHGVMQKGPTLPWV</sequence>
<dbReference type="EMBL" id="JAUKTV010000006">
    <property type="protein sequence ID" value="KAK0736540.1"/>
    <property type="molecule type" value="Genomic_DNA"/>
</dbReference>
<evidence type="ECO:0000256" key="1">
    <source>
        <dbReference type="SAM" id="SignalP"/>
    </source>
</evidence>
<evidence type="ECO:0000313" key="3">
    <source>
        <dbReference type="Proteomes" id="UP001172159"/>
    </source>
</evidence>
<feature type="chain" id="PRO_5041352131" evidence="1">
    <location>
        <begin position="33"/>
        <end position="537"/>
    </location>
</feature>
<gene>
    <name evidence="2" type="ORF">B0T21DRAFT_367146</name>
</gene>
<protein>
    <submittedName>
        <fullName evidence="2">Uncharacterized protein</fullName>
    </submittedName>
</protein>
<keyword evidence="1" id="KW-0732">Signal</keyword>
<proteinExistence type="predicted"/>
<evidence type="ECO:0000313" key="2">
    <source>
        <dbReference type="EMBL" id="KAK0736540.1"/>
    </source>
</evidence>
<reference evidence="2" key="1">
    <citation type="submission" date="2023-06" db="EMBL/GenBank/DDBJ databases">
        <title>Genome-scale phylogeny and comparative genomics of the fungal order Sordariales.</title>
        <authorList>
            <consortium name="Lawrence Berkeley National Laboratory"/>
            <person name="Hensen N."/>
            <person name="Bonometti L."/>
            <person name="Westerberg I."/>
            <person name="Brannstrom I.O."/>
            <person name="Guillou S."/>
            <person name="Cros-Aarteil S."/>
            <person name="Calhoun S."/>
            <person name="Haridas S."/>
            <person name="Kuo A."/>
            <person name="Mondo S."/>
            <person name="Pangilinan J."/>
            <person name="Riley R."/>
            <person name="Labutti K."/>
            <person name="Andreopoulos B."/>
            <person name="Lipzen A."/>
            <person name="Chen C."/>
            <person name="Yanf M."/>
            <person name="Daum C."/>
            <person name="Ng V."/>
            <person name="Clum A."/>
            <person name="Steindorff A."/>
            <person name="Ohm R."/>
            <person name="Martin F."/>
            <person name="Silar P."/>
            <person name="Natvig D."/>
            <person name="Lalanne C."/>
            <person name="Gautier V."/>
            <person name="Ament-Velasquez S.L."/>
            <person name="Kruys A."/>
            <person name="Hutchinson M.I."/>
            <person name="Powell A.J."/>
            <person name="Barry K."/>
            <person name="Miller A.N."/>
            <person name="Grigoriev I.V."/>
            <person name="Debuchy R."/>
            <person name="Gladieux P."/>
            <person name="Thoren M.H."/>
            <person name="Johannesson H."/>
        </authorList>
    </citation>
    <scope>NUCLEOTIDE SEQUENCE</scope>
    <source>
        <strain evidence="2">CBS 540.89</strain>
    </source>
</reference>
<feature type="signal peptide" evidence="1">
    <location>
        <begin position="1"/>
        <end position="32"/>
    </location>
</feature>
<dbReference type="Proteomes" id="UP001172159">
    <property type="component" value="Unassembled WGS sequence"/>
</dbReference>
<keyword evidence="3" id="KW-1185">Reference proteome</keyword>